<sequence length="140" mass="15478">MVQIIAGSKGKGKTKVLIEKANEVVKSAMGQVIYLDKNAKHMYELNPAIRLINVLEYPIENKDDLLGFISGLISGNHDIDTIFVDSLLTLANIPQEENIAPLLGRIASVSNKFNIKFVLCISRNAEEIPAEFRDNIIVSL</sequence>
<dbReference type="Proteomes" id="UP000184342">
    <property type="component" value="Unassembled WGS sequence"/>
</dbReference>
<protein>
    <recommendedName>
        <fullName evidence="3">Twitching motility protein PilT</fullName>
    </recommendedName>
</protein>
<evidence type="ECO:0000313" key="1">
    <source>
        <dbReference type="EMBL" id="SHI30957.1"/>
    </source>
</evidence>
<dbReference type="EMBL" id="FQYT01000002">
    <property type="protein sequence ID" value="SHI30957.1"/>
    <property type="molecule type" value="Genomic_DNA"/>
</dbReference>
<dbReference type="AlphaFoldDB" id="A0A1M6A3B6"/>
<keyword evidence="2" id="KW-1185">Reference proteome</keyword>
<name>A0A1M6A3B6_9FIRM</name>
<dbReference type="OrthoDB" id="1953676at2"/>
<reference evidence="1 2" key="1">
    <citation type="submission" date="2016-11" db="EMBL/GenBank/DDBJ databases">
        <authorList>
            <person name="Jaros S."/>
            <person name="Januszkiewicz K."/>
            <person name="Wedrychowicz H."/>
        </authorList>
    </citation>
    <scope>NUCLEOTIDE SEQUENCE [LARGE SCALE GENOMIC DNA]</scope>
    <source>
        <strain evidence="1 2">DSM 15970</strain>
    </source>
</reference>
<accession>A0A1M6A3B6</accession>
<proteinExistence type="predicted"/>
<evidence type="ECO:0000313" key="2">
    <source>
        <dbReference type="Proteomes" id="UP000184342"/>
    </source>
</evidence>
<gene>
    <name evidence="1" type="ORF">SAMN02745691_00048</name>
</gene>
<organism evidence="1 2">
    <name type="scientific">Parasporobacterium paucivorans DSM 15970</name>
    <dbReference type="NCBI Taxonomy" id="1122934"/>
    <lineage>
        <taxon>Bacteria</taxon>
        <taxon>Bacillati</taxon>
        <taxon>Bacillota</taxon>
        <taxon>Clostridia</taxon>
        <taxon>Lachnospirales</taxon>
        <taxon>Lachnospiraceae</taxon>
        <taxon>Parasporobacterium</taxon>
    </lineage>
</organism>
<dbReference type="RefSeq" id="WP_073992356.1">
    <property type="nucleotide sequence ID" value="NZ_FQYT01000002.1"/>
</dbReference>
<evidence type="ECO:0008006" key="3">
    <source>
        <dbReference type="Google" id="ProtNLM"/>
    </source>
</evidence>
<dbReference type="STRING" id="1122934.SAMN02745691_00048"/>